<protein>
    <submittedName>
        <fullName evidence="1">Uncharacterized protein</fullName>
    </submittedName>
</protein>
<dbReference type="AlphaFoldDB" id="Q98S86"/>
<organism evidence="1 2">
    <name type="scientific">Guillardia theta</name>
    <name type="common">Cryptophyte</name>
    <name type="synonym">Cryptomonas phi</name>
    <dbReference type="NCBI Taxonomy" id="55529"/>
    <lineage>
        <taxon>Eukaryota</taxon>
        <taxon>Cryptophyceae</taxon>
        <taxon>Pyrenomonadales</taxon>
        <taxon>Geminigeraceae</taxon>
        <taxon>Guillardia</taxon>
    </lineage>
</organism>
<dbReference type="RefSeq" id="XP_001713387.1">
    <property type="nucleotide sequence ID" value="XM_001713335.1"/>
</dbReference>
<geneLocation type="nucleomorph" evidence="1"/>
<evidence type="ECO:0000313" key="1">
    <source>
        <dbReference type="EMBL" id="AAK39696.1"/>
    </source>
</evidence>
<dbReference type="GeneID" id="857169"/>
<accession>Q98S86</accession>
<proteinExistence type="predicted"/>
<sequence>MNQVLFLVILIVKLLNKFKKKLYIFFFLKKVNILPLKIIVKTQKFLQNNKKINYKFLLKILEPIEFEIKKNLSYSTIFKVYNELRINSSSRDENQILEICYLKIHNFKRLFQNMFNIVKYESKKFQIFLIAKILKFIQNIIFIY</sequence>
<dbReference type="Proteomes" id="UP000242167">
    <property type="component" value="Nucleomorph 3"/>
</dbReference>
<reference evidence="1 2" key="1">
    <citation type="journal article" date="2001" name="Nature">
        <title>The highly reduced genome of an enslaved algal nucleus.</title>
        <authorList>
            <person name="Douglas S."/>
            <person name="Zauner S."/>
            <person name="Fraunholz M."/>
            <person name="Beaton M."/>
            <person name="Penny S."/>
            <person name="Deng L."/>
            <person name="Wu X."/>
            <person name="Reith M."/>
            <person name="Cavalier-Smith T."/>
            <person name="Maier U."/>
        </authorList>
    </citation>
    <scope>NUCLEOTIDE SEQUENCE [LARGE SCALE GENOMIC DNA]</scope>
</reference>
<keyword evidence="1" id="KW-0542">Nucleomorph</keyword>
<dbReference type="PIR" id="D90125">
    <property type="entry name" value="D90125"/>
</dbReference>
<name>Q98S86_GUITH</name>
<gene>
    <name evidence="1" type="primary">orf144</name>
</gene>
<evidence type="ECO:0000313" key="2">
    <source>
        <dbReference type="Proteomes" id="UP000242167"/>
    </source>
</evidence>
<dbReference type="EMBL" id="AF083031">
    <property type="protein sequence ID" value="AAK39696.1"/>
    <property type="molecule type" value="Genomic_DNA"/>
</dbReference>